<keyword evidence="3" id="KW-1185">Reference proteome</keyword>
<sequence length="104" mass="11440">MEAQVDRMGLLQVGPVGHQNNPLEYWITMFTYQELMTSQNPPKKPGPPGPGGPQPGGPPGPGPGPGPPGPILSNDFLFENVLKFLERKKEKEDMKLGMELRKDY</sequence>
<proteinExistence type="predicted"/>
<evidence type="ECO:0000256" key="1">
    <source>
        <dbReference type="SAM" id="MobiDB-lite"/>
    </source>
</evidence>
<dbReference type="Gramene" id="rna-AYBTSS11_LOCUS18484">
    <property type="protein sequence ID" value="CAJ1960978.1"/>
    <property type="gene ID" value="gene-AYBTSS11_LOCUS18484"/>
</dbReference>
<dbReference type="AlphaFoldDB" id="A0AA86VNC0"/>
<reference evidence="2" key="1">
    <citation type="submission" date="2023-10" db="EMBL/GenBank/DDBJ databases">
        <authorList>
            <person name="Domelevo Entfellner J.-B."/>
        </authorList>
    </citation>
    <scope>NUCLEOTIDE SEQUENCE</scope>
</reference>
<evidence type="ECO:0000313" key="3">
    <source>
        <dbReference type="Proteomes" id="UP001189624"/>
    </source>
</evidence>
<name>A0AA86VNC0_9FABA</name>
<feature type="region of interest" description="Disordered" evidence="1">
    <location>
        <begin position="36"/>
        <end position="73"/>
    </location>
</feature>
<protein>
    <submittedName>
        <fullName evidence="2">Uncharacterized protein</fullName>
    </submittedName>
</protein>
<accession>A0AA86VNC0</accession>
<dbReference type="EMBL" id="OY731403">
    <property type="protein sequence ID" value="CAJ1960978.1"/>
    <property type="molecule type" value="Genomic_DNA"/>
</dbReference>
<evidence type="ECO:0000313" key="2">
    <source>
        <dbReference type="EMBL" id="CAJ1960978.1"/>
    </source>
</evidence>
<dbReference type="Proteomes" id="UP001189624">
    <property type="component" value="Chromosome 6"/>
</dbReference>
<organism evidence="2 3">
    <name type="scientific">Sphenostylis stenocarpa</name>
    <dbReference type="NCBI Taxonomy" id="92480"/>
    <lineage>
        <taxon>Eukaryota</taxon>
        <taxon>Viridiplantae</taxon>
        <taxon>Streptophyta</taxon>
        <taxon>Embryophyta</taxon>
        <taxon>Tracheophyta</taxon>
        <taxon>Spermatophyta</taxon>
        <taxon>Magnoliopsida</taxon>
        <taxon>eudicotyledons</taxon>
        <taxon>Gunneridae</taxon>
        <taxon>Pentapetalae</taxon>
        <taxon>rosids</taxon>
        <taxon>fabids</taxon>
        <taxon>Fabales</taxon>
        <taxon>Fabaceae</taxon>
        <taxon>Papilionoideae</taxon>
        <taxon>50 kb inversion clade</taxon>
        <taxon>NPAAA clade</taxon>
        <taxon>indigoferoid/millettioid clade</taxon>
        <taxon>Phaseoleae</taxon>
        <taxon>Sphenostylis</taxon>
    </lineage>
</organism>
<gene>
    <name evidence="2" type="ORF">AYBTSS11_LOCUS18484</name>
</gene>
<feature type="compositionally biased region" description="Pro residues" evidence="1">
    <location>
        <begin position="42"/>
        <end position="70"/>
    </location>
</feature>